<dbReference type="Pfam" id="PF00512">
    <property type="entry name" value="HisKA"/>
    <property type="match status" value="1"/>
</dbReference>
<dbReference type="InterPro" id="IPR003018">
    <property type="entry name" value="GAF"/>
</dbReference>
<dbReference type="InterPro" id="IPR027417">
    <property type="entry name" value="P-loop_NTPase"/>
</dbReference>
<proteinExistence type="predicted"/>
<evidence type="ECO:0000256" key="4">
    <source>
        <dbReference type="ARBA" id="ARBA00022679"/>
    </source>
</evidence>
<keyword evidence="6" id="KW-0902">Two-component regulatory system</keyword>
<dbReference type="CDD" id="cd14014">
    <property type="entry name" value="STKc_PknB_like"/>
    <property type="match status" value="1"/>
</dbReference>
<gene>
    <name evidence="11" type="ORF">PI95_004705</name>
</gene>
<dbReference type="Pfam" id="PF13191">
    <property type="entry name" value="AAA_16"/>
    <property type="match status" value="1"/>
</dbReference>
<dbReference type="SMART" id="SM00388">
    <property type="entry name" value="HisKA"/>
    <property type="match status" value="1"/>
</dbReference>
<comment type="function">
    <text evidence="7">Photoreceptor which exists in two forms that are reversibly interconvertible by light: the R form that absorbs maximally in the red region of the spectrum and the FR form that absorbs maximally in the far-red region.</text>
</comment>
<dbReference type="InterPro" id="IPR005467">
    <property type="entry name" value="His_kinase_dom"/>
</dbReference>
<dbReference type="SMART" id="SM00387">
    <property type="entry name" value="HATPase_c"/>
    <property type="match status" value="1"/>
</dbReference>
<keyword evidence="5" id="KW-0418">Kinase</keyword>
<keyword evidence="4" id="KW-0808">Transferase</keyword>
<evidence type="ECO:0000313" key="12">
    <source>
        <dbReference type="Proteomes" id="UP000031549"/>
    </source>
</evidence>
<dbReference type="SUPFAM" id="SSF52540">
    <property type="entry name" value="P-loop containing nucleoside triphosphate hydrolases"/>
    <property type="match status" value="1"/>
</dbReference>
<evidence type="ECO:0000259" key="10">
    <source>
        <dbReference type="PROSITE" id="PS50109"/>
    </source>
</evidence>
<dbReference type="Gene3D" id="1.10.287.130">
    <property type="match status" value="1"/>
</dbReference>
<dbReference type="PROSITE" id="PS00108">
    <property type="entry name" value="PROTEIN_KINASE_ST"/>
    <property type="match status" value="1"/>
</dbReference>
<dbReference type="Proteomes" id="UP000031549">
    <property type="component" value="Unassembled WGS sequence"/>
</dbReference>
<feature type="coiled-coil region" evidence="8">
    <location>
        <begin position="1465"/>
        <end position="1499"/>
    </location>
</feature>
<dbReference type="InterPro" id="IPR000719">
    <property type="entry name" value="Prot_kinase_dom"/>
</dbReference>
<dbReference type="InterPro" id="IPR053159">
    <property type="entry name" value="Hybrid_Histidine_Kinase"/>
</dbReference>
<evidence type="ECO:0000256" key="1">
    <source>
        <dbReference type="ARBA" id="ARBA00000085"/>
    </source>
</evidence>
<dbReference type="PRINTS" id="PR00344">
    <property type="entry name" value="BCTRLSENSOR"/>
</dbReference>
<dbReference type="RefSeq" id="WP_163518615.1">
    <property type="nucleotide sequence ID" value="NZ_JTCM02000006.1"/>
</dbReference>
<sequence length="1739" mass="195992">MMSALPGYTLGTILHNGDRTLVYQSIRECDRQKVVIKTLKADFPTIEETARLKLEYEILRDLPLQGVIKPYKLEQYQKRFALILEDFGSDLKTFVAGKILALTDWLGIAIQIASILGEIHQHQIIHKDIKPKNILINSHREVKIIDFSIASRLSKENPLLSPPSLLEGSLNYLSPEQTGRMNRAIDYRSDLYALGVTFYELLTQRLPFQSDDPLELIHAHIAKQPIPPHQVRQDIPVVISNMIMKLLAKNAEDRYQSAFGVKKDLETALTQLTTSGEIKEFAIAQHDTSGHLLIPQKLYGREAEVATLMQAFDRIAKVEKIELLLVSGYSGIGKSSLVNEIYKPILQQRGYFIAGKFDQFQRDIPYASLIQAFRMLMQQLLAESAANLEVWKTKLRSALGENAQVIIEVIPEVELLVGAQPPVPTLGATETQARFNRVFQAFINVFAQKEHPLVLFLDDLQWADYASLKFIQALINDANIGYLLLLGAYRDNEVSAAHPLIQTIAQLQETGAKINQIVLKPLSIESVKQLVADTLQETETSTQLATLLYNKTDGNPFFLTQLLQSLAQRNLIKFDFATARWRWDLTQIQTVGVTDNVIELMVNKIEKLPKTTQTLLKFAACIGYRFDLETLAIISQKTVLETAKEIWSAMQAGLILPLNNAYKIPLFVGEETATIALDEHTINYQFLHDRVQQAAEALIPEAERKATHLKIGQRLLQSQSPSSQKENIFELVNHLNYGKDLISDQEQRNQLAALNLIAGQKASSAIAYEPSARYFNLGLELLANDCWEQQYDLTLSLYCRLIDVECINANFARSQSLINLALQHTKTLLDRIRIYKLQIQLEIAQGNSAASIETALKALLLLDVRIPTQDAEIESYNIQLQQKLVFQPNDVAALANLPVMSDANKQAAVEILNTMPGPVYIARPQLFIPMMLTMTQLSVEYGNWIPSSFAYCLFGFLCAAVFDNIDTGYEFGQLSLKVLEQFNDKTLYPHVLKVYGSHVHFIKNSLRSTLKFLQASVERAMEVGNLEFVGYGTSEYVMHHFFSGENLEIVNQKALPYVELVDRAKQELGIYYIRIARQVVLNFMGLADDLLVLTGESFNEATMLPSVAAGNWQTLLCCFYLFKLMLAYRFGDYEQASIQAKSTAANLQAVVGMMMMYEYIFYDSLTLLQCDRELLPQVQANQAILKQKADYAPMNFQHKYELVEAEIARVTGQTLLAMNAYDASIQSAKNHEFTQDEALANELAAKFYLGINKPKIAAAYLNDAYLGYISWGSQPLAENLLTRYPDLLKQHTRGSTASTTSSTTAAWLDLSTVVKASQAIASELRIKNLLNRLIAIVIENAAAQRGFLIAEKAGEFTIVAVGTIDQNSIISPSNQTQLPLAILNYVVRTRESIVLNHATKEGIFINDPYIREYQPKSVLCTPIIHQGQLKNLLYLENYITTGAFTVERLEILKLLSAQIAVSLENSQLYENLAQTNAELAAANSQLEQYTQTLEATVAERTLELQHKNTRLEQTTAQLTLINKELESFSSSVSHDLRSPLRRIDYFTQMLAESLNDSLTATRQNYLNRIQNSTQHMRQLIEDLLRLSQISRSQLHRTQVNLSTMVQAIAEDLEKDQPRQAKFQITPDLTTSADANLLRAALDNLLGNAWKYTRTREYTQIDFDKLDNNIFFIRDNGVGFDMNDSDNLFQPFQRLHSAKEFEGNGIGLATVQRIIHRHGGRIWAEGKVGEGATFYFTLEG</sequence>
<comment type="catalytic activity">
    <reaction evidence="1">
        <text>ATP + protein L-histidine = ADP + protein N-phospho-L-histidine.</text>
        <dbReference type="EC" id="2.7.13.3"/>
    </reaction>
</comment>
<dbReference type="SUPFAM" id="SSF55781">
    <property type="entry name" value="GAF domain-like"/>
    <property type="match status" value="1"/>
</dbReference>
<keyword evidence="8" id="KW-0175">Coiled coil</keyword>
<dbReference type="Gene3D" id="3.30.450.40">
    <property type="match status" value="1"/>
</dbReference>
<evidence type="ECO:0000256" key="6">
    <source>
        <dbReference type="ARBA" id="ARBA00023012"/>
    </source>
</evidence>
<reference evidence="11 12" key="1">
    <citation type="journal article" date="2015" name="Genome Announc.">
        <title>Draft Genome Sequence of Cyanobacterium Hassallia byssoidea Strain VB512170, Isolated from Monuments in India.</title>
        <authorList>
            <person name="Singh D."/>
            <person name="Chandrababunaidu M.M."/>
            <person name="Panda A."/>
            <person name="Sen D."/>
            <person name="Bhattacharyya S."/>
            <person name="Adhikary S.P."/>
            <person name="Tripathy S."/>
        </authorList>
    </citation>
    <scope>NUCLEOTIDE SEQUENCE [LARGE SCALE GENOMIC DNA]</scope>
    <source>
        <strain evidence="11 12">VB512170</strain>
    </source>
</reference>
<dbReference type="InterPro" id="IPR004358">
    <property type="entry name" value="Sig_transdc_His_kin-like_C"/>
</dbReference>
<dbReference type="SMART" id="SM00220">
    <property type="entry name" value="S_TKc"/>
    <property type="match status" value="1"/>
</dbReference>
<evidence type="ECO:0000256" key="5">
    <source>
        <dbReference type="ARBA" id="ARBA00022777"/>
    </source>
</evidence>
<dbReference type="InterPro" id="IPR041664">
    <property type="entry name" value="AAA_16"/>
</dbReference>
<dbReference type="SUPFAM" id="SSF55874">
    <property type="entry name" value="ATPase domain of HSP90 chaperone/DNA topoisomerase II/histidine kinase"/>
    <property type="match status" value="1"/>
</dbReference>
<dbReference type="SUPFAM" id="SSF56112">
    <property type="entry name" value="Protein kinase-like (PK-like)"/>
    <property type="match status" value="1"/>
</dbReference>
<dbReference type="EMBL" id="JTCM02000006">
    <property type="protein sequence ID" value="NEU71891.1"/>
    <property type="molecule type" value="Genomic_DNA"/>
</dbReference>
<protein>
    <recommendedName>
        <fullName evidence="2">histidine kinase</fullName>
        <ecNumber evidence="2">2.7.13.3</ecNumber>
    </recommendedName>
</protein>
<evidence type="ECO:0000313" key="11">
    <source>
        <dbReference type="EMBL" id="NEU71891.1"/>
    </source>
</evidence>
<dbReference type="FunFam" id="3.30.565.10:FF:000006">
    <property type="entry name" value="Sensor histidine kinase WalK"/>
    <property type="match status" value="1"/>
</dbReference>
<dbReference type="GO" id="GO:0005524">
    <property type="term" value="F:ATP binding"/>
    <property type="evidence" value="ECO:0007669"/>
    <property type="project" value="InterPro"/>
</dbReference>
<evidence type="ECO:0000256" key="3">
    <source>
        <dbReference type="ARBA" id="ARBA00022553"/>
    </source>
</evidence>
<dbReference type="GO" id="GO:0000155">
    <property type="term" value="F:phosphorelay sensor kinase activity"/>
    <property type="evidence" value="ECO:0007669"/>
    <property type="project" value="InterPro"/>
</dbReference>
<dbReference type="InterPro" id="IPR036097">
    <property type="entry name" value="HisK_dim/P_sf"/>
</dbReference>
<name>A0A846H5L6_9CYAN</name>
<dbReference type="InterPro" id="IPR036890">
    <property type="entry name" value="HATPase_C_sf"/>
</dbReference>
<keyword evidence="3" id="KW-0597">Phosphoprotein</keyword>
<dbReference type="InterPro" id="IPR011009">
    <property type="entry name" value="Kinase-like_dom_sf"/>
</dbReference>
<organism evidence="11 12">
    <name type="scientific">Hassallia byssoidea VB512170</name>
    <dbReference type="NCBI Taxonomy" id="1304833"/>
    <lineage>
        <taxon>Bacteria</taxon>
        <taxon>Bacillati</taxon>
        <taxon>Cyanobacteriota</taxon>
        <taxon>Cyanophyceae</taxon>
        <taxon>Nostocales</taxon>
        <taxon>Tolypothrichaceae</taxon>
        <taxon>Hassallia</taxon>
    </lineage>
</organism>
<evidence type="ECO:0000256" key="8">
    <source>
        <dbReference type="SAM" id="Coils"/>
    </source>
</evidence>
<keyword evidence="12" id="KW-1185">Reference proteome</keyword>
<dbReference type="InterPro" id="IPR003661">
    <property type="entry name" value="HisK_dim/P_dom"/>
</dbReference>
<dbReference type="Pfam" id="PF00069">
    <property type="entry name" value="Pkinase"/>
    <property type="match status" value="1"/>
</dbReference>
<dbReference type="InterPro" id="IPR008271">
    <property type="entry name" value="Ser/Thr_kinase_AS"/>
</dbReference>
<evidence type="ECO:0000256" key="2">
    <source>
        <dbReference type="ARBA" id="ARBA00012438"/>
    </source>
</evidence>
<feature type="domain" description="Protein kinase" evidence="9">
    <location>
        <begin position="8"/>
        <end position="269"/>
    </location>
</feature>
<dbReference type="Pfam" id="PF01590">
    <property type="entry name" value="GAF"/>
    <property type="match status" value="1"/>
</dbReference>
<dbReference type="PROSITE" id="PS50011">
    <property type="entry name" value="PROTEIN_KINASE_DOM"/>
    <property type="match status" value="1"/>
</dbReference>
<dbReference type="Gene3D" id="3.30.565.10">
    <property type="entry name" value="Histidine kinase-like ATPase, C-terminal domain"/>
    <property type="match status" value="1"/>
</dbReference>
<dbReference type="PROSITE" id="PS50109">
    <property type="entry name" value="HIS_KIN"/>
    <property type="match status" value="1"/>
</dbReference>
<dbReference type="Gene3D" id="1.10.510.10">
    <property type="entry name" value="Transferase(Phosphotransferase) domain 1"/>
    <property type="match status" value="1"/>
</dbReference>
<accession>A0A846H5L6</accession>
<dbReference type="SMART" id="SM00065">
    <property type="entry name" value="GAF"/>
    <property type="match status" value="1"/>
</dbReference>
<evidence type="ECO:0000256" key="7">
    <source>
        <dbReference type="ARBA" id="ARBA00055745"/>
    </source>
</evidence>
<dbReference type="CDD" id="cd00082">
    <property type="entry name" value="HisKA"/>
    <property type="match status" value="1"/>
</dbReference>
<dbReference type="PANTHER" id="PTHR43642:SF1">
    <property type="entry name" value="HYBRID SIGNAL TRANSDUCTION HISTIDINE KINASE G"/>
    <property type="match status" value="1"/>
</dbReference>
<dbReference type="EC" id="2.7.13.3" evidence="2"/>
<evidence type="ECO:0000259" key="9">
    <source>
        <dbReference type="PROSITE" id="PS50011"/>
    </source>
</evidence>
<dbReference type="InterPro" id="IPR003594">
    <property type="entry name" value="HATPase_dom"/>
</dbReference>
<feature type="domain" description="Histidine kinase" evidence="10">
    <location>
        <begin position="1531"/>
        <end position="1739"/>
    </location>
</feature>
<dbReference type="SUPFAM" id="SSF47384">
    <property type="entry name" value="Homodimeric domain of signal transducing histidine kinase"/>
    <property type="match status" value="1"/>
</dbReference>
<dbReference type="Gene3D" id="3.40.50.300">
    <property type="entry name" value="P-loop containing nucleotide triphosphate hydrolases"/>
    <property type="match status" value="1"/>
</dbReference>
<dbReference type="InterPro" id="IPR029016">
    <property type="entry name" value="GAF-like_dom_sf"/>
</dbReference>
<dbReference type="Pfam" id="PF02518">
    <property type="entry name" value="HATPase_c"/>
    <property type="match status" value="1"/>
</dbReference>
<dbReference type="PANTHER" id="PTHR43642">
    <property type="entry name" value="HYBRID SIGNAL TRANSDUCTION HISTIDINE KINASE G"/>
    <property type="match status" value="1"/>
</dbReference>
<comment type="caution">
    <text evidence="11">The sequence shown here is derived from an EMBL/GenBank/DDBJ whole genome shotgun (WGS) entry which is preliminary data.</text>
</comment>